<proteinExistence type="predicted"/>
<name>A0ABR8DUU7_9NOSO</name>
<keyword evidence="2" id="KW-1185">Reference proteome</keyword>
<evidence type="ECO:0000313" key="1">
    <source>
        <dbReference type="EMBL" id="MBD2533237.1"/>
    </source>
</evidence>
<sequence>MKILVVGAGPAGLMFSYQMKKLKPDWDIKIIEKNTPQKVVGWGVVLPGRAPHHPANPLSYLDDFDQLFAQYLEEFKLVHRSESNVISTGLTMCAVERRALLRSLQEHCKRLDIAIEYSSPAMSESELNKDNYDLVVLSNGINHKSTYFRETLKPDIQYGKNKYTWYATSKIFDYLSLIFKLHPKGVFIAHAYKYSNNMSTFVVECSEETYLNAGLDKFSDEEAATFIAQVFKDELEDHTLLGQNGLKWRNFMTLSHQKSYDQNLVLLGDALQSGHFSIGHGTTMAVLSSQMLVKALSDHTDVPFALKSFNAKVMPVMHLFRDHANASRLWFESIQDYMNLSTTELTETFDARRNALPSLSAALAQNLSEALKREGARANAFKV</sequence>
<organism evidence="1 2">
    <name type="scientific">Nostoc flagelliforme FACHB-838</name>
    <dbReference type="NCBI Taxonomy" id="2692904"/>
    <lineage>
        <taxon>Bacteria</taxon>
        <taxon>Bacillati</taxon>
        <taxon>Cyanobacteriota</taxon>
        <taxon>Cyanophyceae</taxon>
        <taxon>Nostocales</taxon>
        <taxon>Nostocaceae</taxon>
        <taxon>Nostoc</taxon>
    </lineage>
</organism>
<protein>
    <submittedName>
        <fullName evidence="1">Tryptophan hydroxylase</fullName>
    </submittedName>
</protein>
<dbReference type="Proteomes" id="UP000623440">
    <property type="component" value="Unassembled WGS sequence"/>
</dbReference>
<dbReference type="Gene3D" id="3.30.9.20">
    <property type="match status" value="1"/>
</dbReference>
<reference evidence="1 2" key="1">
    <citation type="journal article" date="2020" name="ISME J.">
        <title>Comparative genomics reveals insights into cyanobacterial evolution and habitat adaptation.</title>
        <authorList>
            <person name="Chen M.Y."/>
            <person name="Teng W.K."/>
            <person name="Zhao L."/>
            <person name="Hu C.X."/>
            <person name="Zhou Y.K."/>
            <person name="Han B.P."/>
            <person name="Song L.R."/>
            <person name="Shu W.S."/>
        </authorList>
    </citation>
    <scope>NUCLEOTIDE SEQUENCE [LARGE SCALE GENOMIC DNA]</scope>
    <source>
        <strain evidence="1 2">FACHB-838</strain>
    </source>
</reference>
<dbReference type="InterPro" id="IPR036188">
    <property type="entry name" value="FAD/NAD-bd_sf"/>
</dbReference>
<accession>A0ABR8DUU7</accession>
<gene>
    <name evidence="1" type="ORF">H6G97_28160</name>
</gene>
<dbReference type="EMBL" id="JACJSI010000087">
    <property type="protein sequence ID" value="MBD2533237.1"/>
    <property type="molecule type" value="Genomic_DNA"/>
</dbReference>
<dbReference type="Gene3D" id="3.50.50.60">
    <property type="entry name" value="FAD/NAD(P)-binding domain"/>
    <property type="match status" value="1"/>
</dbReference>
<comment type="caution">
    <text evidence="1">The sequence shown here is derived from an EMBL/GenBank/DDBJ whole genome shotgun (WGS) entry which is preliminary data.</text>
</comment>
<dbReference type="RefSeq" id="WP_190943821.1">
    <property type="nucleotide sequence ID" value="NZ_JACJSI010000087.1"/>
</dbReference>
<dbReference type="SUPFAM" id="SSF51905">
    <property type="entry name" value="FAD/NAD(P)-binding domain"/>
    <property type="match status" value="1"/>
</dbReference>
<evidence type="ECO:0000313" key="2">
    <source>
        <dbReference type="Proteomes" id="UP000623440"/>
    </source>
</evidence>